<dbReference type="Proteomes" id="UP000253782">
    <property type="component" value="Unassembled WGS sequence"/>
</dbReference>
<evidence type="ECO:0000313" key="2">
    <source>
        <dbReference type="EMBL" id="RDD83716.1"/>
    </source>
</evidence>
<feature type="domain" description="Alginate export" evidence="1">
    <location>
        <begin position="69"/>
        <end position="456"/>
    </location>
</feature>
<sequence length="463" mass="52035">MVCAVLLLSLPAAAQTSTAQTPATASVRPSIRSNRWQEDWSPLADPALRTQPGDSLKYIALNADNSQSYVSLGVNLRERLEYNGVSAFAVGDSRKNTYLLQRLQLHADVHFNKQWQLFVQWEDARAVGKQITTPVDRNPVDLRLAFLAYSNSFAGGTFKARVGRQDFAFDLQRFVSLRDGPNVRQSFDALWADWETGSWRFIGFVSQPVQYQDKTSFDDTSNRHFRFDTLRVERLVFGHDELSAYYSLYMRDNAKYLDAAGRERRQVFDVRFAGGWQAFDWDLEAMGQGGQIGNKDIQAWAVGWRAGYSLAEQAWQPRLGLQFDVASGDRHRNDGTAGTFNPLFPNGYYFSLAGYTGYANLIHVKPSVTLKPLAKLTLLSAIGLQWRQTTADAVYTQPNVPLPRTAGEKGRWTGWYGQVRADYAFNANIAAAVEAVHYAVGDAIARVGGHDSNYLGIEFKYTW</sequence>
<evidence type="ECO:0000313" key="3">
    <source>
        <dbReference type="Proteomes" id="UP000253782"/>
    </source>
</evidence>
<dbReference type="AlphaFoldDB" id="A0A369USQ7"/>
<reference evidence="2 3" key="1">
    <citation type="submission" date="2018-07" db="EMBL/GenBank/DDBJ databases">
        <title>Dyella tabacisoli L4-6T, whole genome shotgun sequence.</title>
        <authorList>
            <person name="Zhou X.-K."/>
            <person name="Li W.-J."/>
            <person name="Duan Y.-Q."/>
        </authorList>
    </citation>
    <scope>NUCLEOTIDE SEQUENCE [LARGE SCALE GENOMIC DNA]</scope>
    <source>
        <strain evidence="2 3">L4-6</strain>
    </source>
</reference>
<dbReference type="OrthoDB" id="311329at2"/>
<organism evidence="2 3">
    <name type="scientific">Dyella tabacisoli</name>
    <dbReference type="NCBI Taxonomy" id="2282381"/>
    <lineage>
        <taxon>Bacteria</taxon>
        <taxon>Pseudomonadati</taxon>
        <taxon>Pseudomonadota</taxon>
        <taxon>Gammaproteobacteria</taxon>
        <taxon>Lysobacterales</taxon>
        <taxon>Rhodanobacteraceae</taxon>
        <taxon>Dyella</taxon>
    </lineage>
</organism>
<gene>
    <name evidence="2" type="ORF">DVJ77_00290</name>
</gene>
<evidence type="ECO:0000259" key="1">
    <source>
        <dbReference type="Pfam" id="PF13372"/>
    </source>
</evidence>
<keyword evidence="3" id="KW-1185">Reference proteome</keyword>
<comment type="caution">
    <text evidence="2">The sequence shown here is derived from an EMBL/GenBank/DDBJ whole genome shotgun (WGS) entry which is preliminary data.</text>
</comment>
<dbReference type="InterPro" id="IPR025388">
    <property type="entry name" value="Alginate_export_dom"/>
</dbReference>
<proteinExistence type="predicted"/>
<dbReference type="Pfam" id="PF13372">
    <property type="entry name" value="Alginate_exp"/>
    <property type="match status" value="1"/>
</dbReference>
<protein>
    <submittedName>
        <fullName evidence="2">Alginate export family protein</fullName>
    </submittedName>
</protein>
<name>A0A369USQ7_9GAMM</name>
<dbReference type="EMBL" id="QQAH01000001">
    <property type="protein sequence ID" value="RDD83716.1"/>
    <property type="molecule type" value="Genomic_DNA"/>
</dbReference>
<accession>A0A369USQ7</accession>